<proteinExistence type="predicted"/>
<organism evidence="2 3">
    <name type="scientific">Halosimplex carlsbadense 2-9-1</name>
    <dbReference type="NCBI Taxonomy" id="797114"/>
    <lineage>
        <taxon>Archaea</taxon>
        <taxon>Methanobacteriati</taxon>
        <taxon>Methanobacteriota</taxon>
        <taxon>Stenosarchaea group</taxon>
        <taxon>Halobacteria</taxon>
        <taxon>Halobacteriales</taxon>
        <taxon>Haloarculaceae</taxon>
        <taxon>Halosimplex</taxon>
    </lineage>
</organism>
<reference evidence="2 3" key="1">
    <citation type="journal article" date="2014" name="PLoS Genet.">
        <title>Phylogenetically driven sequencing of extremely halophilic archaea reveals strategies for static and dynamic osmo-response.</title>
        <authorList>
            <person name="Becker E.A."/>
            <person name="Seitzer P.M."/>
            <person name="Tritt A."/>
            <person name="Larsen D."/>
            <person name="Krusor M."/>
            <person name="Yao A.I."/>
            <person name="Wu D."/>
            <person name="Madern D."/>
            <person name="Eisen J.A."/>
            <person name="Darling A.E."/>
            <person name="Facciotti M.T."/>
        </authorList>
    </citation>
    <scope>NUCLEOTIDE SEQUENCE [LARGE SCALE GENOMIC DNA]</scope>
    <source>
        <strain evidence="2 3">2-9-1</strain>
    </source>
</reference>
<evidence type="ECO:0000313" key="2">
    <source>
        <dbReference type="EMBL" id="ELZ24965.1"/>
    </source>
</evidence>
<sequence length="230" mass="24771">MITVDGSEFEYERQAKNRSESVFEAQLIVESRTGERSVRSFEIDVSARDDLTAERMETALAEWKESHPTLTVDQVVVEETKRCGFGRRVGEADAEGAAEATAAGDDSGRTQPLYRGGAQSVPRSPVGFGDVPVERGEEVTFHVAGPESSVYGTSSGTVTGVKTGTEDYNVLIIETDSGTKRVREDWVVDESDDEANETEPTDEAGDADGESDDAEDEADAADEDAESDDS</sequence>
<dbReference type="EMBL" id="AOIU01000028">
    <property type="protein sequence ID" value="ELZ24965.1"/>
    <property type="molecule type" value="Genomic_DNA"/>
</dbReference>
<dbReference type="Proteomes" id="UP000011626">
    <property type="component" value="Unassembled WGS sequence"/>
</dbReference>
<feature type="compositionally biased region" description="Low complexity" evidence="1">
    <location>
        <begin position="95"/>
        <end position="105"/>
    </location>
</feature>
<comment type="caution">
    <text evidence="2">The sequence shown here is derived from an EMBL/GenBank/DDBJ whole genome shotgun (WGS) entry which is preliminary data.</text>
</comment>
<accession>M0CNX3</accession>
<keyword evidence="3" id="KW-1185">Reference proteome</keyword>
<evidence type="ECO:0000313" key="3">
    <source>
        <dbReference type="Proteomes" id="UP000011626"/>
    </source>
</evidence>
<feature type="compositionally biased region" description="Basic and acidic residues" evidence="1">
    <location>
        <begin position="177"/>
        <end position="186"/>
    </location>
</feature>
<gene>
    <name evidence="2" type="ORF">C475_12030</name>
</gene>
<protein>
    <submittedName>
        <fullName evidence="2">Uncharacterized protein</fullName>
    </submittedName>
</protein>
<feature type="region of interest" description="Disordered" evidence="1">
    <location>
        <begin position="91"/>
        <end position="131"/>
    </location>
</feature>
<dbReference type="AlphaFoldDB" id="M0CNX3"/>
<name>M0CNX3_9EURY</name>
<feature type="compositionally biased region" description="Low complexity" evidence="1">
    <location>
        <begin position="148"/>
        <end position="163"/>
    </location>
</feature>
<feature type="compositionally biased region" description="Acidic residues" evidence="1">
    <location>
        <begin position="187"/>
        <end position="230"/>
    </location>
</feature>
<feature type="region of interest" description="Disordered" evidence="1">
    <location>
        <begin position="144"/>
        <end position="230"/>
    </location>
</feature>
<evidence type="ECO:0000256" key="1">
    <source>
        <dbReference type="SAM" id="MobiDB-lite"/>
    </source>
</evidence>